<feature type="region of interest" description="Disordered" evidence="1">
    <location>
        <begin position="140"/>
        <end position="183"/>
    </location>
</feature>
<dbReference type="SMART" id="SM00672">
    <property type="entry name" value="CAP10"/>
    <property type="match status" value="1"/>
</dbReference>
<gene>
    <name evidence="3" type="ORF">CB5_LOCUS19517</name>
</gene>
<evidence type="ECO:0000259" key="2">
    <source>
        <dbReference type="SMART" id="SM00672"/>
    </source>
</evidence>
<protein>
    <recommendedName>
        <fullName evidence="2">Glycosyl transferase CAP10 domain-containing protein</fullName>
    </recommendedName>
</protein>
<dbReference type="InterPro" id="IPR006598">
    <property type="entry name" value="CAP10"/>
</dbReference>
<name>A0A6V7Q072_ANACO</name>
<evidence type="ECO:0000256" key="1">
    <source>
        <dbReference type="SAM" id="MobiDB-lite"/>
    </source>
</evidence>
<evidence type="ECO:0000313" key="3">
    <source>
        <dbReference type="EMBL" id="CAD1836306.1"/>
    </source>
</evidence>
<accession>A0A6V7Q072</accession>
<sequence length="629" mass="72431">MHRVQIITILTHHVGRRDKSVEFERESDFPDIYGDGVEGCGCCGGGGGGDESPIYEEVEKRFSRKQRRVSFPPRASPWCNCLRSLDQCHVKTSLDGYQTMLSTTTTVTAAAAAAANPIKPESVAAATAATVKPIKFKSEPELDSEPELFESKSEFESEPESDCPSPPLEITNVPSTSPPAQPRQQCPSYFRWIHEDLRPWRARGITRRAVESARRTANFRLVVLRGRAYVEHYRPAFQTRDAFTLWGVLQLLRRYPGLVPDLDVMFDCVDWPVVKADHYRNKAAAIPRRCSGTAGMNPLSTSSSPIGPSGVGWPEINIKPWEELRKEIEEGNKQVKWMDREPYAYWKGNPAVAETRQQLMKCNVSDSYDWNARIYAQDWLKETHGGFKESNLASQCIHRYKIYIEGSAWSVSQKYIMACDSLTLLVKPNYYDFFTRGLMPVQHYWPIREEDKCRSIKFAVDWGNSHKQKVNLRYADVLYWRTISNFPAEYDVLYIILEHRKAIFHKNILRDIGKEASDFVQENLKMDYVYDYMLHLLTEYSKLLRYKPTKPPLAVELCAESMACSAEGLDRKFMMDSMVSSIQDSGPCELPPPFKPAELKMLQRRKDDRIKQVEMWEQRAWENRPKKKL</sequence>
<dbReference type="AlphaFoldDB" id="A0A6V7Q072"/>
<organism evidence="3">
    <name type="scientific">Ananas comosus var. bracteatus</name>
    <name type="common">red pineapple</name>
    <dbReference type="NCBI Taxonomy" id="296719"/>
    <lineage>
        <taxon>Eukaryota</taxon>
        <taxon>Viridiplantae</taxon>
        <taxon>Streptophyta</taxon>
        <taxon>Embryophyta</taxon>
        <taxon>Tracheophyta</taxon>
        <taxon>Spermatophyta</taxon>
        <taxon>Magnoliopsida</taxon>
        <taxon>Liliopsida</taxon>
        <taxon>Poales</taxon>
        <taxon>Bromeliaceae</taxon>
        <taxon>Bromelioideae</taxon>
        <taxon>Ananas</taxon>
    </lineage>
</organism>
<reference evidence="3" key="1">
    <citation type="submission" date="2020-07" db="EMBL/GenBank/DDBJ databases">
        <authorList>
            <person name="Lin J."/>
        </authorList>
    </citation>
    <scope>NUCLEOTIDE SEQUENCE</scope>
</reference>
<dbReference type="PANTHER" id="PTHR12203">
    <property type="entry name" value="KDEL LYS-ASP-GLU-LEU CONTAINING - RELATED"/>
    <property type="match status" value="1"/>
</dbReference>
<proteinExistence type="predicted"/>
<dbReference type="InterPro" id="IPR051091">
    <property type="entry name" value="O-Glucosyltr/Glycosyltrsf_90"/>
</dbReference>
<feature type="domain" description="Glycosyl transferase CAP10" evidence="2">
    <location>
        <begin position="258"/>
        <end position="547"/>
    </location>
</feature>
<dbReference type="PANTHER" id="PTHR12203:SF99">
    <property type="entry name" value="OS04G0534100 PROTEIN"/>
    <property type="match status" value="1"/>
</dbReference>
<dbReference type="EMBL" id="LR862153">
    <property type="protein sequence ID" value="CAD1836306.1"/>
    <property type="molecule type" value="Genomic_DNA"/>
</dbReference>
<dbReference type="Pfam" id="PF05686">
    <property type="entry name" value="Glyco_transf_90"/>
    <property type="match status" value="2"/>
</dbReference>